<sequence length="61" mass="7229">MFWRVFPFLVFLGAFLIISPMLVPSFKSEMPLIYNFIKFFVFPSYICILIGSFFIAFKSRC</sequence>
<dbReference type="Proteomes" id="UP000035904">
    <property type="component" value="Unassembled WGS sequence"/>
</dbReference>
<feature type="transmembrane region" description="Helical" evidence="1">
    <location>
        <begin position="32"/>
        <end position="57"/>
    </location>
</feature>
<keyword evidence="1" id="KW-0812">Transmembrane</keyword>
<name>A0A0J1KNZ8_BACAN</name>
<evidence type="ECO:0000313" key="3">
    <source>
        <dbReference type="Proteomes" id="UP000035904"/>
    </source>
</evidence>
<keyword evidence="1" id="KW-1133">Transmembrane helix</keyword>
<proteinExistence type="predicted"/>
<organism evidence="2 3">
    <name type="scientific">Bacillus anthracis</name>
    <name type="common">anthrax bacterium</name>
    <dbReference type="NCBI Taxonomy" id="1392"/>
    <lineage>
        <taxon>Bacteria</taxon>
        <taxon>Bacillati</taxon>
        <taxon>Bacillota</taxon>
        <taxon>Bacilli</taxon>
        <taxon>Bacillales</taxon>
        <taxon>Bacillaceae</taxon>
        <taxon>Bacillus</taxon>
        <taxon>Bacillus cereus group</taxon>
    </lineage>
</organism>
<feature type="transmembrane region" description="Helical" evidence="1">
    <location>
        <begin position="5"/>
        <end position="26"/>
    </location>
</feature>
<dbReference type="AlphaFoldDB" id="A0A0J1KNZ8"/>
<evidence type="ECO:0000313" key="2">
    <source>
        <dbReference type="EMBL" id="KLV18395.1"/>
    </source>
</evidence>
<gene>
    <name evidence="2" type="ORF">ABW01_13550</name>
</gene>
<comment type="caution">
    <text evidence="2">The sequence shown here is derived from an EMBL/GenBank/DDBJ whole genome shotgun (WGS) entry which is preliminary data.</text>
</comment>
<accession>A0A0J1KNZ8</accession>
<reference evidence="2 3" key="1">
    <citation type="submission" date="2015-05" db="EMBL/GenBank/DDBJ databases">
        <title>Whole genome sequence and identification of bacterial endophytes from Costus igneus.</title>
        <authorList>
            <person name="Lee Y.P."/>
            <person name="Gan H.M."/>
            <person name="Eng W."/>
            <person name="Wheatley M.S."/>
            <person name="Caraballo A."/>
            <person name="Polter S."/>
            <person name="Savka M.A."/>
            <person name="Hudson A.O."/>
        </authorList>
    </citation>
    <scope>NUCLEOTIDE SEQUENCE [LARGE SCALE GENOMIC DNA]</scope>
    <source>
        <strain evidence="2 3">RIT375</strain>
    </source>
</reference>
<protein>
    <submittedName>
        <fullName evidence="2">Uncharacterized protein</fullName>
    </submittedName>
</protein>
<keyword evidence="1" id="KW-0472">Membrane</keyword>
<dbReference type="EMBL" id="LDPG01000007">
    <property type="protein sequence ID" value="KLV18395.1"/>
    <property type="molecule type" value="Genomic_DNA"/>
</dbReference>
<dbReference type="PATRIC" id="fig|1392.242.peg.5748"/>
<evidence type="ECO:0000256" key="1">
    <source>
        <dbReference type="SAM" id="Phobius"/>
    </source>
</evidence>